<dbReference type="GO" id="GO:0003677">
    <property type="term" value="F:DNA binding"/>
    <property type="evidence" value="ECO:0007669"/>
    <property type="project" value="UniProtKB-KW"/>
</dbReference>
<dbReference type="SUPFAM" id="SSF52540">
    <property type="entry name" value="P-loop containing nucleoside triphosphate hydrolases"/>
    <property type="match status" value="1"/>
</dbReference>
<proteinExistence type="predicted"/>
<dbReference type="Pfam" id="PF02954">
    <property type="entry name" value="HTH_8"/>
    <property type="match status" value="1"/>
</dbReference>
<dbReference type="InterPro" id="IPR025943">
    <property type="entry name" value="Sigma_54_int_dom_ATP-bd_2"/>
</dbReference>
<dbReference type="PROSITE" id="PS50045">
    <property type="entry name" value="SIGMA54_INTERACT_4"/>
    <property type="match status" value="1"/>
</dbReference>
<organism evidence="7 8">
    <name type="scientific">Rhodocytophaga rosea</name>
    <dbReference type="NCBI Taxonomy" id="2704465"/>
    <lineage>
        <taxon>Bacteria</taxon>
        <taxon>Pseudomonadati</taxon>
        <taxon>Bacteroidota</taxon>
        <taxon>Cytophagia</taxon>
        <taxon>Cytophagales</taxon>
        <taxon>Rhodocytophagaceae</taxon>
        <taxon>Rhodocytophaga</taxon>
    </lineage>
</organism>
<evidence type="ECO:0000256" key="5">
    <source>
        <dbReference type="ARBA" id="ARBA00023163"/>
    </source>
</evidence>
<keyword evidence="5" id="KW-0804">Transcription</keyword>
<dbReference type="InterPro" id="IPR025662">
    <property type="entry name" value="Sigma_54_int_dom_ATP-bd_1"/>
</dbReference>
<dbReference type="PROSITE" id="PS00676">
    <property type="entry name" value="SIGMA54_INTERACT_2"/>
    <property type="match status" value="1"/>
</dbReference>
<dbReference type="InterPro" id="IPR003593">
    <property type="entry name" value="AAA+_ATPase"/>
</dbReference>
<dbReference type="PANTHER" id="PTHR32071">
    <property type="entry name" value="TRANSCRIPTIONAL REGULATORY PROTEIN"/>
    <property type="match status" value="1"/>
</dbReference>
<dbReference type="RefSeq" id="WP_162446594.1">
    <property type="nucleotide sequence ID" value="NZ_CP048222.1"/>
</dbReference>
<sequence>MKTASLETTPDVTLQQEYPAFLLSLLGMQKLQEIVSYLYTFQPELGFSTLHLALYKEENKHVRVEKPAPGKRILLQNNTLIEEKIFTQKRKVVLETATHAIWLAMPLHNKGKFLGAVVMQFTDASYLPTVSTWLEFRCTSLAMAVEQTWRVEILEKQVREKSMQLVVMNALTSEKDYSQMFLTIAAAINTMVPCDFLSIPAFSTNTGFLLSGYNAIRQPEGLVLMNREELLDFIGLDLQTYRESAQTDLTLYTTPRIVAGAEFVRLSEKRLITNRFMHLMGIKEAMYIPICLPNEAYATLIVCSRTEHAFSAKDLRILTDLANQITHQIGRLLAFEQKEVLETKLRQENSLLIQELNYDPTLAEIVGQSQAIKRVLEDVHKVAPTDSTVLIQGETGTGKELLARAIHNLSGRKNRPLIKVNCAALPSQLIESELFGHEKGSFTGATERRIGKFELAQGGTIFLDEIGELPLELQSKLLRVLQEYEIERIGGKQTIHLDIRVIAATNRNLRQEAAQGKFRLDLYYRLNTFPLLLPPLRERLEDIPLLVNGFADKFARKMGKTIKSIHPSVMQNLLNHSWPGNIRELEHIVEQSVIIATGSQLDVIPSFVTPITLPKESDNDTPVNFQPIAVNLDEIENAFLENQRQHILDILQETGGRIRGKSGAAQRLGLKPTTLEARMKKLGIKKNFQSI</sequence>
<dbReference type="KEGG" id="rhoz:GXP67_30175"/>
<keyword evidence="1" id="KW-0547">Nucleotide-binding</keyword>
<dbReference type="SMART" id="SM00382">
    <property type="entry name" value="AAA"/>
    <property type="match status" value="1"/>
</dbReference>
<feature type="domain" description="Sigma-54 factor interaction" evidence="6">
    <location>
        <begin position="365"/>
        <end position="594"/>
    </location>
</feature>
<dbReference type="EMBL" id="CP048222">
    <property type="protein sequence ID" value="QHT70618.1"/>
    <property type="molecule type" value="Genomic_DNA"/>
</dbReference>
<evidence type="ECO:0000256" key="2">
    <source>
        <dbReference type="ARBA" id="ARBA00022840"/>
    </source>
</evidence>
<reference evidence="7 8" key="1">
    <citation type="submission" date="2020-01" db="EMBL/GenBank/DDBJ databases">
        <authorList>
            <person name="Kim M.K."/>
        </authorList>
    </citation>
    <scope>NUCLEOTIDE SEQUENCE [LARGE SCALE GENOMIC DNA]</scope>
    <source>
        <strain evidence="7 8">172606-1</strain>
    </source>
</reference>
<protein>
    <submittedName>
        <fullName evidence="7">AAA domain-containing protein</fullName>
    </submittedName>
</protein>
<gene>
    <name evidence="7" type="ORF">GXP67_30175</name>
</gene>
<dbReference type="CDD" id="cd00009">
    <property type="entry name" value="AAA"/>
    <property type="match status" value="1"/>
</dbReference>
<keyword evidence="2" id="KW-0067">ATP-binding</keyword>
<dbReference type="Gene3D" id="1.10.10.60">
    <property type="entry name" value="Homeodomain-like"/>
    <property type="match status" value="1"/>
</dbReference>
<accession>A0A6C0GRC1</accession>
<dbReference type="InterPro" id="IPR002078">
    <property type="entry name" value="Sigma_54_int"/>
</dbReference>
<dbReference type="InterPro" id="IPR027417">
    <property type="entry name" value="P-loop_NTPase"/>
</dbReference>
<dbReference type="PROSITE" id="PS00688">
    <property type="entry name" value="SIGMA54_INTERACT_3"/>
    <property type="match status" value="1"/>
</dbReference>
<dbReference type="Proteomes" id="UP000480178">
    <property type="component" value="Chromosome"/>
</dbReference>
<evidence type="ECO:0000313" key="8">
    <source>
        <dbReference type="Proteomes" id="UP000480178"/>
    </source>
</evidence>
<evidence type="ECO:0000313" key="7">
    <source>
        <dbReference type="EMBL" id="QHT70618.1"/>
    </source>
</evidence>
<dbReference type="AlphaFoldDB" id="A0A6C0GRC1"/>
<dbReference type="InterPro" id="IPR002197">
    <property type="entry name" value="HTH_Fis"/>
</dbReference>
<evidence type="ECO:0000256" key="4">
    <source>
        <dbReference type="ARBA" id="ARBA00023125"/>
    </source>
</evidence>
<evidence type="ECO:0000259" key="6">
    <source>
        <dbReference type="PROSITE" id="PS50045"/>
    </source>
</evidence>
<evidence type="ECO:0000256" key="3">
    <source>
        <dbReference type="ARBA" id="ARBA00023015"/>
    </source>
</evidence>
<dbReference type="SUPFAM" id="SSF55781">
    <property type="entry name" value="GAF domain-like"/>
    <property type="match status" value="1"/>
</dbReference>
<dbReference type="InterPro" id="IPR058031">
    <property type="entry name" value="AAA_lid_NorR"/>
</dbReference>
<dbReference type="Pfam" id="PF25601">
    <property type="entry name" value="AAA_lid_14"/>
    <property type="match status" value="1"/>
</dbReference>
<name>A0A6C0GRC1_9BACT</name>
<dbReference type="GO" id="GO:0006355">
    <property type="term" value="P:regulation of DNA-templated transcription"/>
    <property type="evidence" value="ECO:0007669"/>
    <property type="project" value="InterPro"/>
</dbReference>
<dbReference type="PANTHER" id="PTHR32071:SF123">
    <property type="entry name" value="DNA-BINDING TRANSCRIPTIONAL ACTIVATOR HYFR-RELATED"/>
    <property type="match status" value="1"/>
</dbReference>
<keyword evidence="3" id="KW-0805">Transcription regulation</keyword>
<dbReference type="InterPro" id="IPR029016">
    <property type="entry name" value="GAF-like_dom_sf"/>
</dbReference>
<evidence type="ECO:0000256" key="1">
    <source>
        <dbReference type="ARBA" id="ARBA00022741"/>
    </source>
</evidence>
<dbReference type="InterPro" id="IPR025944">
    <property type="entry name" value="Sigma_54_int_dom_CS"/>
</dbReference>
<dbReference type="Gene3D" id="3.40.50.300">
    <property type="entry name" value="P-loop containing nucleotide triphosphate hydrolases"/>
    <property type="match status" value="1"/>
</dbReference>
<keyword evidence="4" id="KW-0238">DNA-binding</keyword>
<dbReference type="Gene3D" id="3.30.450.40">
    <property type="match status" value="1"/>
</dbReference>
<dbReference type="PROSITE" id="PS00675">
    <property type="entry name" value="SIGMA54_INTERACT_1"/>
    <property type="match status" value="1"/>
</dbReference>
<dbReference type="Pfam" id="PF00158">
    <property type="entry name" value="Sigma54_activat"/>
    <property type="match status" value="1"/>
</dbReference>
<keyword evidence="8" id="KW-1185">Reference proteome</keyword>
<dbReference type="Gene3D" id="1.10.8.60">
    <property type="match status" value="1"/>
</dbReference>
<dbReference type="FunFam" id="3.40.50.300:FF:000006">
    <property type="entry name" value="DNA-binding transcriptional regulator NtrC"/>
    <property type="match status" value="1"/>
</dbReference>
<dbReference type="GO" id="GO:0005524">
    <property type="term" value="F:ATP binding"/>
    <property type="evidence" value="ECO:0007669"/>
    <property type="project" value="UniProtKB-KW"/>
</dbReference>